<keyword evidence="1" id="KW-0378">Hydrolase</keyword>
<dbReference type="RefSeq" id="WP_191689237.1">
    <property type="nucleotide sequence ID" value="NZ_JACSQY010000004.1"/>
</dbReference>
<dbReference type="EMBL" id="JACSQY010000004">
    <property type="protein sequence ID" value="MBD7908083.1"/>
    <property type="molecule type" value="Genomic_DNA"/>
</dbReference>
<dbReference type="Proteomes" id="UP000659496">
    <property type="component" value="Unassembled WGS sequence"/>
</dbReference>
<dbReference type="PROSITE" id="PS51257">
    <property type="entry name" value="PROKAR_LIPOPROTEIN"/>
    <property type="match status" value="1"/>
</dbReference>
<evidence type="ECO:0000256" key="1">
    <source>
        <dbReference type="ARBA" id="ARBA00022801"/>
    </source>
</evidence>
<name>A0ABR8PIV3_9BACL</name>
<sequence>MMKTPAFLTSGLIALIVAGCSSPRDSSPQSEAAREPQSSPSTTKEVSVEKPSSEGLSLVAEQNGIKPVTLEIPAIGVKSDIENVGELENGQMGVPDSVDNVGWFEPGTLPGNRGSSVMAGHIDSLTGPAVFYKLDQLKKGDEVVVKDADGKSLTFIVTQTKRYPRKDAPIDEIFGFSYGSRLNLITCTGEFNRKAKTHEERLVVYTELEGQDSGG</sequence>
<gene>
    <name evidence="3" type="ORF">H9659_07070</name>
</gene>
<dbReference type="Gene3D" id="2.40.260.10">
    <property type="entry name" value="Sortase"/>
    <property type="match status" value="1"/>
</dbReference>
<feature type="compositionally biased region" description="Polar residues" evidence="2">
    <location>
        <begin position="23"/>
        <end position="45"/>
    </location>
</feature>
<dbReference type="InterPro" id="IPR005754">
    <property type="entry name" value="Sortase"/>
</dbReference>
<comment type="caution">
    <text evidence="3">The sequence shown here is derived from an EMBL/GenBank/DDBJ whole genome shotgun (WGS) entry which is preliminary data.</text>
</comment>
<proteinExistence type="predicted"/>
<protein>
    <submittedName>
        <fullName evidence="3">Class F sortase</fullName>
    </submittedName>
</protein>
<reference evidence="3 4" key="1">
    <citation type="submission" date="2020-08" db="EMBL/GenBank/DDBJ databases">
        <title>A Genomic Blueprint of the Chicken Gut Microbiome.</title>
        <authorList>
            <person name="Gilroy R."/>
            <person name="Ravi A."/>
            <person name="Getino M."/>
            <person name="Pursley I."/>
            <person name="Horton D.L."/>
            <person name="Alikhan N.-F."/>
            <person name="Baker D."/>
            <person name="Gharbi K."/>
            <person name="Hall N."/>
            <person name="Watson M."/>
            <person name="Adriaenssens E.M."/>
            <person name="Foster-Nyarko E."/>
            <person name="Jarju S."/>
            <person name="Secka A."/>
            <person name="Antonio M."/>
            <person name="Oren A."/>
            <person name="Chaudhuri R."/>
            <person name="La Ragione R.M."/>
            <person name="Hildebrand F."/>
            <person name="Pallen M.J."/>
        </authorList>
    </citation>
    <scope>NUCLEOTIDE SEQUENCE [LARGE SCALE GENOMIC DNA]</scope>
    <source>
        <strain evidence="3 4">Sa3CUA8</strain>
    </source>
</reference>
<dbReference type="SUPFAM" id="SSF63817">
    <property type="entry name" value="Sortase"/>
    <property type="match status" value="1"/>
</dbReference>
<dbReference type="InterPro" id="IPR042001">
    <property type="entry name" value="Sortase_F"/>
</dbReference>
<evidence type="ECO:0000256" key="2">
    <source>
        <dbReference type="SAM" id="MobiDB-lite"/>
    </source>
</evidence>
<evidence type="ECO:0000313" key="3">
    <source>
        <dbReference type="EMBL" id="MBD7908083.1"/>
    </source>
</evidence>
<dbReference type="CDD" id="cd05829">
    <property type="entry name" value="Sortase_F"/>
    <property type="match status" value="1"/>
</dbReference>
<dbReference type="Pfam" id="PF04203">
    <property type="entry name" value="Sortase"/>
    <property type="match status" value="1"/>
</dbReference>
<organism evidence="3 4">
    <name type="scientific">Sporosarcina gallistercoris</name>
    <dbReference type="NCBI Taxonomy" id="2762245"/>
    <lineage>
        <taxon>Bacteria</taxon>
        <taxon>Bacillati</taxon>
        <taxon>Bacillota</taxon>
        <taxon>Bacilli</taxon>
        <taxon>Bacillales</taxon>
        <taxon>Caryophanaceae</taxon>
        <taxon>Sporosarcina</taxon>
    </lineage>
</organism>
<dbReference type="InterPro" id="IPR023365">
    <property type="entry name" value="Sortase_dom-sf"/>
</dbReference>
<accession>A0ABR8PIV3</accession>
<feature type="region of interest" description="Disordered" evidence="2">
    <location>
        <begin position="20"/>
        <end position="55"/>
    </location>
</feature>
<keyword evidence="4" id="KW-1185">Reference proteome</keyword>
<evidence type="ECO:0000313" key="4">
    <source>
        <dbReference type="Proteomes" id="UP000659496"/>
    </source>
</evidence>